<name>A0A0T5VP71_9SPHI</name>
<dbReference type="EMBL" id="LMZQ01000008">
    <property type="protein sequence ID" value="KRT15654.1"/>
    <property type="molecule type" value="Genomic_DNA"/>
</dbReference>
<dbReference type="STRING" id="687842.ASU31_13395"/>
<comment type="caution">
    <text evidence="1">The sequence shown here is derived from an EMBL/GenBank/DDBJ whole genome shotgun (WGS) entry which is preliminary data.</text>
</comment>
<dbReference type="Proteomes" id="UP000051950">
    <property type="component" value="Unassembled WGS sequence"/>
</dbReference>
<dbReference type="AlphaFoldDB" id="A0A0T5VP71"/>
<proteinExistence type="predicted"/>
<reference evidence="1 2" key="1">
    <citation type="submission" date="2015-11" db="EMBL/GenBank/DDBJ databases">
        <title>Sequence of Pedobacter ginsenosidimutans.</title>
        <authorList>
            <person name="Carson E."/>
            <person name="Keyser V."/>
            <person name="Newman J."/>
            <person name="Miller J."/>
        </authorList>
    </citation>
    <scope>NUCLEOTIDE SEQUENCE [LARGE SCALE GENOMIC DNA]</scope>
    <source>
        <strain evidence="1 2">KACC 14530</strain>
    </source>
</reference>
<dbReference type="RefSeq" id="WP_029274122.1">
    <property type="nucleotide sequence ID" value="NZ_LMZQ01000008.1"/>
</dbReference>
<dbReference type="OrthoDB" id="770677at2"/>
<gene>
    <name evidence="1" type="ORF">ASU31_13395</name>
</gene>
<protein>
    <submittedName>
        <fullName evidence="1">Uncharacterized protein</fullName>
    </submittedName>
</protein>
<sequence length="72" mass="8412">MRAELIQELQLLQNSRANKFADELADKILSSVDAVNEKVLSSMSKRGNMLMLLEKRLNFSTLRKLRERFFKP</sequence>
<keyword evidence="2" id="KW-1185">Reference proteome</keyword>
<evidence type="ECO:0000313" key="1">
    <source>
        <dbReference type="EMBL" id="KRT15654.1"/>
    </source>
</evidence>
<evidence type="ECO:0000313" key="2">
    <source>
        <dbReference type="Proteomes" id="UP000051950"/>
    </source>
</evidence>
<organism evidence="1 2">
    <name type="scientific">Pedobacter ginsenosidimutans</name>
    <dbReference type="NCBI Taxonomy" id="687842"/>
    <lineage>
        <taxon>Bacteria</taxon>
        <taxon>Pseudomonadati</taxon>
        <taxon>Bacteroidota</taxon>
        <taxon>Sphingobacteriia</taxon>
        <taxon>Sphingobacteriales</taxon>
        <taxon>Sphingobacteriaceae</taxon>
        <taxon>Pedobacter</taxon>
    </lineage>
</organism>
<accession>A0A0T5VP71</accession>